<evidence type="ECO:0000313" key="3">
    <source>
        <dbReference type="Proteomes" id="UP000016368"/>
    </source>
</evidence>
<name>F3KUP1_9BURK</name>
<keyword evidence="1" id="KW-0732">Signal</keyword>
<dbReference type="Gene3D" id="3.60.10.10">
    <property type="entry name" value="Endonuclease/exonuclease/phosphatase"/>
    <property type="match status" value="1"/>
</dbReference>
<sequence length="475" mass="52612">MGLREGINMQRWKVYAIAIAIGMMSSAVSAQTVVATWNVAWLMAKPTYETWTSTCKRFGWPSDVSKISDASLRDKAREELKGLPYCNVHNGMMFPPDSCLIEDASKIEGWPDAPRYGPNHPCRVSLDLSGGWSQYDIKLQHLRKMAAELAKGKINVLVLQEVFDEDAVRQILPPNWEVSSTKGLTGSPEIPQQLAVAYPKDNPARVRNVHAYGELSSVGPGRHPVRPGLDFTADVAGKPVRFLGVHLKAGCRSADITNPLKRDYHSAEDFERQQAECNAMLAQVPVLERWVDERAAAKEEFVVLGDFNRNLQGEDSKTARSDNTDPKTPLKCSFNARDGKTECSSPVERLMPEISDGDPAGASFIRSIFTTKQGTELKMVRGQYPENSRGACVLKSSGRYKREDGKKIVEAVASLAHDGIDHILVSAALAQRLKKTSFVMSRYNYRRIGENTPMVVTPQDAVPSDHCPHFVALDQ</sequence>
<dbReference type="eggNOG" id="COG3568">
    <property type="taxonomic scope" value="Bacteria"/>
</dbReference>
<feature type="chain" id="PRO_5003298379" description="Endonuclease/exonuclease/phosphatase domain-containing protein" evidence="1">
    <location>
        <begin position="31"/>
        <end position="475"/>
    </location>
</feature>
<dbReference type="AlphaFoldDB" id="F3KUP1"/>
<reference evidence="2 3" key="1">
    <citation type="journal article" date="2011" name="EMBO J.">
        <title>Structural diversity of bacterial flagellar motors.</title>
        <authorList>
            <person name="Chen S."/>
            <person name="Beeby M."/>
            <person name="Murphy G.E."/>
            <person name="Leadbetter J.R."/>
            <person name="Hendrixson D.R."/>
            <person name="Briegel A."/>
            <person name="Li Z."/>
            <person name="Shi J."/>
            <person name="Tocheva E.I."/>
            <person name="Muller A."/>
            <person name="Dobro M.J."/>
            <person name="Jensen G.J."/>
        </authorList>
    </citation>
    <scope>NUCLEOTIDE SEQUENCE [LARGE SCALE GENOMIC DNA]</scope>
    <source>
        <strain evidence="2 3">ATCC 19624</strain>
    </source>
</reference>
<dbReference type="SUPFAM" id="SSF56219">
    <property type="entry name" value="DNase I-like"/>
    <property type="match status" value="1"/>
</dbReference>
<gene>
    <name evidence="2" type="ORF">HGR_10877</name>
</gene>
<evidence type="ECO:0000256" key="1">
    <source>
        <dbReference type="SAM" id="SignalP"/>
    </source>
</evidence>
<accession>F3KUP1</accession>
<dbReference type="Proteomes" id="UP000016368">
    <property type="component" value="Unassembled WGS sequence"/>
</dbReference>
<dbReference type="EMBL" id="AEGR01000062">
    <property type="protein sequence ID" value="EGI76521.1"/>
    <property type="molecule type" value="Genomic_DNA"/>
</dbReference>
<proteinExistence type="predicted"/>
<evidence type="ECO:0000313" key="2">
    <source>
        <dbReference type="EMBL" id="EGI76521.1"/>
    </source>
</evidence>
<comment type="caution">
    <text evidence="2">The sequence shown here is derived from an EMBL/GenBank/DDBJ whole genome shotgun (WGS) entry which is preliminary data.</text>
</comment>
<dbReference type="InterPro" id="IPR036691">
    <property type="entry name" value="Endo/exonu/phosph_ase_sf"/>
</dbReference>
<keyword evidence="3" id="KW-1185">Reference proteome</keyword>
<feature type="signal peptide" evidence="1">
    <location>
        <begin position="1"/>
        <end position="30"/>
    </location>
</feature>
<dbReference type="STRING" id="887062.HGR_10877"/>
<evidence type="ECO:0008006" key="4">
    <source>
        <dbReference type="Google" id="ProtNLM"/>
    </source>
</evidence>
<organism evidence="2 3">
    <name type="scientific">Hylemonella gracilis ATCC 19624</name>
    <dbReference type="NCBI Taxonomy" id="887062"/>
    <lineage>
        <taxon>Bacteria</taxon>
        <taxon>Pseudomonadati</taxon>
        <taxon>Pseudomonadota</taxon>
        <taxon>Betaproteobacteria</taxon>
        <taxon>Burkholderiales</taxon>
        <taxon>Comamonadaceae</taxon>
        <taxon>Hylemonella</taxon>
    </lineage>
</organism>
<protein>
    <recommendedName>
        <fullName evidence="4">Endonuclease/exonuclease/phosphatase domain-containing protein</fullName>
    </recommendedName>
</protein>